<dbReference type="SUPFAM" id="SSF46767">
    <property type="entry name" value="Methylated DNA-protein cysteine methyltransferase, C-terminal domain"/>
    <property type="match status" value="1"/>
</dbReference>
<dbReference type="AlphaFoldDB" id="A0A9D1P080"/>
<evidence type="ECO:0000256" key="1">
    <source>
        <dbReference type="ARBA" id="ARBA00022763"/>
    </source>
</evidence>
<proteinExistence type="predicted"/>
<dbReference type="InterPro" id="IPR038056">
    <property type="entry name" value="YjbR-like_sf"/>
</dbReference>
<dbReference type="Proteomes" id="UP000824169">
    <property type="component" value="Unassembled WGS sequence"/>
</dbReference>
<protein>
    <submittedName>
        <fullName evidence="3">Methylated-DNA--[protein]-cysteine S-methyltransferase</fullName>
        <ecNumber evidence="3">2.1.1.63</ecNumber>
    </submittedName>
</protein>
<dbReference type="Pfam" id="PF01035">
    <property type="entry name" value="DNA_binding_1"/>
    <property type="match status" value="1"/>
</dbReference>
<dbReference type="GO" id="GO:0003908">
    <property type="term" value="F:methylated-DNA-[protein]-cysteine S-methyltransferase activity"/>
    <property type="evidence" value="ECO:0007669"/>
    <property type="project" value="UniProtKB-EC"/>
</dbReference>
<dbReference type="PANTHER" id="PTHR42942:SF1">
    <property type="entry name" value="ALKYLTRANSFERASE-LIKE PROTEIN 1"/>
    <property type="match status" value="1"/>
</dbReference>
<dbReference type="SUPFAM" id="SSF142906">
    <property type="entry name" value="YjbR-like"/>
    <property type="match status" value="1"/>
</dbReference>
<organism evidence="3 4">
    <name type="scientific">Candidatus Scatomonas pullistercoris</name>
    <dbReference type="NCBI Taxonomy" id="2840920"/>
    <lineage>
        <taxon>Bacteria</taxon>
        <taxon>Bacillati</taxon>
        <taxon>Bacillota</taxon>
        <taxon>Clostridia</taxon>
        <taxon>Lachnospirales</taxon>
        <taxon>Lachnospiraceae</taxon>
        <taxon>Lachnospiraceae incertae sedis</taxon>
        <taxon>Candidatus Scatomonas</taxon>
    </lineage>
</organism>
<evidence type="ECO:0000259" key="2">
    <source>
        <dbReference type="Pfam" id="PF01035"/>
    </source>
</evidence>
<dbReference type="EC" id="2.1.1.63" evidence="3"/>
<feature type="domain" description="Methylated-DNA-[protein]-cysteine S-methyltransferase DNA binding" evidence="2">
    <location>
        <begin position="118"/>
        <end position="200"/>
    </location>
</feature>
<name>A0A9D1P080_9FIRM</name>
<dbReference type="EMBL" id="DVOO01000002">
    <property type="protein sequence ID" value="HIV24258.1"/>
    <property type="molecule type" value="Genomic_DNA"/>
</dbReference>
<dbReference type="InterPro" id="IPR058532">
    <property type="entry name" value="YjbR/MT2646/Rv2570-like"/>
</dbReference>
<dbReference type="Pfam" id="PF04237">
    <property type="entry name" value="YjbR"/>
    <property type="match status" value="1"/>
</dbReference>
<reference evidence="3" key="1">
    <citation type="submission" date="2020-10" db="EMBL/GenBank/DDBJ databases">
        <authorList>
            <person name="Gilroy R."/>
        </authorList>
    </citation>
    <scope>NUCLEOTIDE SEQUENCE</scope>
    <source>
        <strain evidence="3">CHK188-20938</strain>
    </source>
</reference>
<evidence type="ECO:0000313" key="3">
    <source>
        <dbReference type="EMBL" id="HIV24258.1"/>
    </source>
</evidence>
<dbReference type="InterPro" id="IPR036217">
    <property type="entry name" value="MethylDNA_cys_MeTrfase_DNAb"/>
</dbReference>
<dbReference type="GO" id="GO:0006281">
    <property type="term" value="P:DNA repair"/>
    <property type="evidence" value="ECO:0007669"/>
    <property type="project" value="InterPro"/>
</dbReference>
<keyword evidence="1" id="KW-0227">DNA damage</keyword>
<reference evidence="3" key="2">
    <citation type="journal article" date="2021" name="PeerJ">
        <title>Extensive microbial diversity within the chicken gut microbiome revealed by metagenomics and culture.</title>
        <authorList>
            <person name="Gilroy R."/>
            <person name="Ravi A."/>
            <person name="Getino M."/>
            <person name="Pursley I."/>
            <person name="Horton D.L."/>
            <person name="Alikhan N.F."/>
            <person name="Baker D."/>
            <person name="Gharbi K."/>
            <person name="Hall N."/>
            <person name="Watson M."/>
            <person name="Adriaenssens E.M."/>
            <person name="Foster-Nyarko E."/>
            <person name="Jarju S."/>
            <person name="Secka A."/>
            <person name="Antonio M."/>
            <person name="Oren A."/>
            <person name="Chaudhuri R.R."/>
            <person name="La Ragione R."/>
            <person name="Hildebrand F."/>
            <person name="Pallen M.J."/>
        </authorList>
    </citation>
    <scope>NUCLEOTIDE SEQUENCE</scope>
    <source>
        <strain evidence="3">CHK188-20938</strain>
    </source>
</reference>
<dbReference type="GO" id="GO:0032259">
    <property type="term" value="P:methylation"/>
    <property type="evidence" value="ECO:0007669"/>
    <property type="project" value="UniProtKB-KW"/>
</dbReference>
<dbReference type="NCBIfam" id="TIGR00589">
    <property type="entry name" value="ogt"/>
    <property type="match status" value="1"/>
</dbReference>
<dbReference type="PANTHER" id="PTHR42942">
    <property type="entry name" value="6-O-METHYLGUANINE DNA METHYLTRANSFERASE"/>
    <property type="match status" value="1"/>
</dbReference>
<keyword evidence="3" id="KW-0808">Transferase</keyword>
<dbReference type="InterPro" id="IPR052520">
    <property type="entry name" value="ATL_DNA_repair"/>
</dbReference>
<accession>A0A9D1P080</accession>
<dbReference type="Gene3D" id="1.10.10.10">
    <property type="entry name" value="Winged helix-like DNA-binding domain superfamily/Winged helix DNA-binding domain"/>
    <property type="match status" value="1"/>
</dbReference>
<dbReference type="Gene3D" id="3.90.1150.30">
    <property type="match status" value="1"/>
</dbReference>
<dbReference type="InterPro" id="IPR014048">
    <property type="entry name" value="MethylDNA_cys_MeTrfase_DNA-bd"/>
</dbReference>
<evidence type="ECO:0000313" key="4">
    <source>
        <dbReference type="Proteomes" id="UP000824169"/>
    </source>
</evidence>
<sequence>MQTREEILNFCLSFPSVCRDQPFHDPSWDAVRLEKSKKIFALIFSKDGRIWVNVKTDPKWRDLWRSSFSSVVPAYHMNKEYWNSIILDGTVPDADIRRMIAESYDLVSGAGGKAGPSDFAKAVYREVKKIPQGRVATYGQIARLAGRPGAARAVGSLMRNCPPEWNCPCHRVISGSGRLAPEGTFGKPGTQKYLLEAEGIQVTADRVDLHKWQM</sequence>
<dbReference type="InterPro" id="IPR036388">
    <property type="entry name" value="WH-like_DNA-bd_sf"/>
</dbReference>
<comment type="caution">
    <text evidence="3">The sequence shown here is derived from an EMBL/GenBank/DDBJ whole genome shotgun (WGS) entry which is preliminary data.</text>
</comment>
<gene>
    <name evidence="3" type="ORF">IAB71_00465</name>
</gene>
<keyword evidence="3" id="KW-0489">Methyltransferase</keyword>
<dbReference type="CDD" id="cd06445">
    <property type="entry name" value="ATase"/>
    <property type="match status" value="1"/>
</dbReference>